<feature type="active site" description="Charge relay system" evidence="4">
    <location>
        <position position="620"/>
    </location>
</feature>
<evidence type="ECO:0000256" key="2">
    <source>
        <dbReference type="ARBA" id="ARBA00022801"/>
    </source>
</evidence>
<dbReference type="PROSITE" id="PS51892">
    <property type="entry name" value="SUBTILASE"/>
    <property type="match status" value="1"/>
</dbReference>
<evidence type="ECO:0000256" key="5">
    <source>
        <dbReference type="SAM" id="MobiDB-lite"/>
    </source>
</evidence>
<evidence type="ECO:0000256" key="4">
    <source>
        <dbReference type="PROSITE-ProRule" id="PRU01240"/>
    </source>
</evidence>
<dbReference type="InterPro" id="IPR036770">
    <property type="entry name" value="Ankyrin_rpt-contain_sf"/>
</dbReference>
<keyword evidence="1 4" id="KW-0645">Protease</keyword>
<accession>A0AA40C751</accession>
<dbReference type="PRINTS" id="PR00723">
    <property type="entry name" value="SUBTILISIN"/>
</dbReference>
<dbReference type="EMBL" id="JAUJDW010000131">
    <property type="protein sequence ID" value="KAK0628026.1"/>
    <property type="molecule type" value="Genomic_DNA"/>
</dbReference>
<dbReference type="AlphaFoldDB" id="A0AA40C751"/>
<evidence type="ECO:0000259" key="6">
    <source>
        <dbReference type="Pfam" id="PF00082"/>
    </source>
</evidence>
<proteinExistence type="inferred from homology"/>
<name>A0AA40C751_9PEZI</name>
<dbReference type="Gene3D" id="3.40.50.200">
    <property type="entry name" value="Peptidase S8/S53 domain"/>
    <property type="match status" value="1"/>
</dbReference>
<dbReference type="SUPFAM" id="SSF52743">
    <property type="entry name" value="Subtilisin-like"/>
    <property type="match status" value="1"/>
</dbReference>
<evidence type="ECO:0000313" key="7">
    <source>
        <dbReference type="EMBL" id="KAK0628026.1"/>
    </source>
</evidence>
<protein>
    <submittedName>
        <fullName evidence="7">Intracellular serine protease</fullName>
    </submittedName>
</protein>
<feature type="domain" description="Peptidase S8/S53" evidence="6">
    <location>
        <begin position="614"/>
        <end position="836"/>
    </location>
</feature>
<feature type="region of interest" description="Disordered" evidence="5">
    <location>
        <begin position="1"/>
        <end position="33"/>
    </location>
</feature>
<evidence type="ECO:0000256" key="1">
    <source>
        <dbReference type="ARBA" id="ARBA00022670"/>
    </source>
</evidence>
<dbReference type="GO" id="GO:0004252">
    <property type="term" value="F:serine-type endopeptidase activity"/>
    <property type="evidence" value="ECO:0007669"/>
    <property type="project" value="UniProtKB-UniRule"/>
</dbReference>
<keyword evidence="3 4" id="KW-0720">Serine protease</keyword>
<reference evidence="7" key="1">
    <citation type="submission" date="2023-06" db="EMBL/GenBank/DDBJ databases">
        <title>Multi-omics analyses reveal the molecular pathogenesis toolkit of Lasiodiplodia hormozganensis, a cross-kingdom pathogen.</title>
        <authorList>
            <person name="Felix C."/>
            <person name="Meneses R."/>
            <person name="Goncalves M.F.M."/>
            <person name="Tilleman L."/>
            <person name="Duarte A.S."/>
            <person name="Jorrin-Novo J.V."/>
            <person name="Van De Peer Y."/>
            <person name="Deforce D."/>
            <person name="Van Nieuwerburgh F."/>
            <person name="Esteves A.C."/>
            <person name="Alves A."/>
        </authorList>
    </citation>
    <scope>NUCLEOTIDE SEQUENCE</scope>
    <source>
        <strain evidence="7">CBS 339.90</strain>
    </source>
</reference>
<feature type="active site" description="Charge relay system" evidence="4">
    <location>
        <position position="659"/>
    </location>
</feature>
<dbReference type="SUPFAM" id="SSF48403">
    <property type="entry name" value="Ankyrin repeat"/>
    <property type="match status" value="1"/>
</dbReference>
<sequence length="936" mass="103611">MAHMNIHDDPAIKAGDNGEEDSDSTSSGEENDTISALFERLIRDITSPEPRSLEDVLKHHKNELKETTEEGDTILHLIAADRKKTREATKKLKPLLSYLMEHHPNLMKQKDANEKTPLQLAIKKKRATLVETMCDAMDSNHDVDEILFIADSQGNNCFHEALQGSASTSHKIALDIIARVHDGERLRRQNLAGRTPLHIAVEYDRCTPSQLRVVRKLLDTCDEALDANVGGDPRELSIYRYHEQTRREHMEKEKAKNAIVGQEKDRGRHNQRQPNISKGITPQAPAPVSAPCENTVAMMRPQMNVGGEMPLQGIRRAPTIQTAPDMFSTHGAGQVLQSLGKSAGMAHISAGQSPTVTDAEARKKGKKKVGGKKKVEEESVTEESANEIRDHLKLRFMMSSKRDHEAAVSFLYGAIQQRELFFSLVDGPVSLSKQILEDSQHFKFEDTLRYVELPQLEIERPAPSKFAPKRTVPDGHGRTDYAVVFEWLRKKGVKRILSLSVNDLKEPSHSEETIEEALRDIEVVKLWDWQRSDLSSETIFKTAKNVEEVYLYWNGNEAVLRSWGEPEGLNKLRNLKKVTVFETEHKWITCMEEFADFIQRVKLDDSGLNQVPPVTVALIDDGYDISEPGLNSKIIGGRSFCRQNSRNNHASYFVTSGGHGTVMANQICRVCPNAELFMLRLDEYIGAQGKRQTTAESAAQAIRAAIALGVDIISMSWTLEATPQNKDHIAHLTTALTDAAKANILLFCAAPDQSADTTRTYPAAAGAPCIRIGAAEASGEAYEWLGAAPVDFLFPGANVLRSRIGDIIVDSNNGGGRLTGSSVATALAAGLAALALYCVQFAVQYAVVANAQQGRQQQVTAEDLRNLKTRHGMEDAFHAIGTTAASQHKYLEVWDVFGPPAKLGTTGALGEREKREAIVMVARRLVTTKKLDVLRR</sequence>
<comment type="caution">
    <text evidence="7">The sequence shown here is derived from an EMBL/GenBank/DDBJ whole genome shotgun (WGS) entry which is preliminary data.</text>
</comment>
<dbReference type="PANTHER" id="PTHR24121:SF21">
    <property type="entry name" value="ANKYRIN REPEAT FAMILY PROTEIN"/>
    <property type="match status" value="1"/>
</dbReference>
<evidence type="ECO:0000256" key="3">
    <source>
        <dbReference type="ARBA" id="ARBA00022825"/>
    </source>
</evidence>
<dbReference type="InterPro" id="IPR002110">
    <property type="entry name" value="Ankyrin_rpt"/>
</dbReference>
<dbReference type="Proteomes" id="UP001175001">
    <property type="component" value="Unassembled WGS sequence"/>
</dbReference>
<feature type="compositionally biased region" description="Basic and acidic residues" evidence="5">
    <location>
        <begin position="1"/>
        <end position="11"/>
    </location>
</feature>
<feature type="region of interest" description="Disordered" evidence="5">
    <location>
        <begin position="247"/>
        <end position="289"/>
    </location>
</feature>
<keyword evidence="8" id="KW-1185">Reference proteome</keyword>
<keyword evidence="2 4" id="KW-0378">Hydrolase</keyword>
<dbReference type="Pfam" id="PF00082">
    <property type="entry name" value="Peptidase_S8"/>
    <property type="match status" value="1"/>
</dbReference>
<feature type="active site" description="Charge relay system" evidence="4">
    <location>
        <position position="822"/>
    </location>
</feature>
<evidence type="ECO:0000313" key="8">
    <source>
        <dbReference type="Proteomes" id="UP001175001"/>
    </source>
</evidence>
<comment type="similarity">
    <text evidence="4">Belongs to the peptidase S8 family.</text>
</comment>
<feature type="region of interest" description="Disordered" evidence="5">
    <location>
        <begin position="347"/>
        <end position="382"/>
    </location>
</feature>
<dbReference type="SMART" id="SM00248">
    <property type="entry name" value="ANK"/>
    <property type="match status" value="3"/>
</dbReference>
<feature type="compositionally biased region" description="Basic residues" evidence="5">
    <location>
        <begin position="363"/>
        <end position="372"/>
    </location>
</feature>
<gene>
    <name evidence="7" type="primary">isp</name>
    <name evidence="7" type="ORF">DIS24_g10863</name>
</gene>
<dbReference type="InterPro" id="IPR036852">
    <property type="entry name" value="Peptidase_S8/S53_dom_sf"/>
</dbReference>
<dbReference type="GO" id="GO:0006508">
    <property type="term" value="P:proteolysis"/>
    <property type="evidence" value="ECO:0007669"/>
    <property type="project" value="UniProtKB-KW"/>
</dbReference>
<feature type="compositionally biased region" description="Basic and acidic residues" evidence="5">
    <location>
        <begin position="247"/>
        <end position="268"/>
    </location>
</feature>
<organism evidence="7 8">
    <name type="scientific">Lasiodiplodia hormozganensis</name>
    <dbReference type="NCBI Taxonomy" id="869390"/>
    <lineage>
        <taxon>Eukaryota</taxon>
        <taxon>Fungi</taxon>
        <taxon>Dikarya</taxon>
        <taxon>Ascomycota</taxon>
        <taxon>Pezizomycotina</taxon>
        <taxon>Dothideomycetes</taxon>
        <taxon>Dothideomycetes incertae sedis</taxon>
        <taxon>Botryosphaeriales</taxon>
        <taxon>Botryosphaeriaceae</taxon>
        <taxon>Lasiodiplodia</taxon>
    </lineage>
</organism>
<dbReference type="InterPro" id="IPR000209">
    <property type="entry name" value="Peptidase_S8/S53_dom"/>
</dbReference>
<dbReference type="PANTHER" id="PTHR24121">
    <property type="entry name" value="NO MECHANORECEPTOR POTENTIAL C, ISOFORM D-RELATED"/>
    <property type="match status" value="1"/>
</dbReference>
<dbReference type="Gene3D" id="1.25.40.20">
    <property type="entry name" value="Ankyrin repeat-containing domain"/>
    <property type="match status" value="2"/>
</dbReference>
<dbReference type="InterPro" id="IPR015500">
    <property type="entry name" value="Peptidase_S8_subtilisin-rel"/>
</dbReference>